<evidence type="ECO:0000256" key="1">
    <source>
        <dbReference type="ARBA" id="ARBA00001311"/>
    </source>
</evidence>
<keyword evidence="4" id="KW-0378">Hydrolase</keyword>
<dbReference type="Pfam" id="PF01425">
    <property type="entry name" value="Amidase"/>
    <property type="match status" value="1"/>
</dbReference>
<sequence>MGSITGDWRLKAARGKKIQQESIPKQWILAPERLPPTSQLCVIDVPKESGLLSEKELIITESTATSLVDKMASGTWTAEEVTIAFLKRATLGQQLLNFATEFLAEEAIARAKELDRIFHETGKIVGPLHGVPVSVKEHIGIKGRVCNAGYVSWMDYISPDDAVVVQLLQKAGGIVIVRTNEPQSLMAWLESDNNITGRTLNPHNRNLTPGGSSGGEGASMGFKCACLGVGSDIGGSIRGPAAFNGVYGLRPTAHRLPLVGLRAAGMGQDFIHGVVGPLGHSVEDLELFMKSLLDQCPWKEDMSLVPVPWRTAGPPATASLTVGIMKDNGLVHPHPPITRALELAEKKLIAAGVRVVEWKPYQYQESSDLTAQFYFADGGKAQRSALADEPLLPQTTLALAMGSPGGLDVSTSWDLNYQKEVIRAMHHAEWQRAGVDFVLSPAYVGVAPEHGTAQYFFYTALWNVLEQPAVVFPTGLQVDAKIDVADASYQPRSELDAREYAKYSPEKFDKVPISLQLAGKRWHDEELLAGAKVVQGIIAR</sequence>
<comment type="similarity">
    <text evidence="2">Belongs to the amidase family.</text>
</comment>
<keyword evidence="9" id="KW-1185">Reference proteome</keyword>
<evidence type="ECO:0000256" key="5">
    <source>
        <dbReference type="PIRSR" id="PIRSR001221-1"/>
    </source>
</evidence>
<dbReference type="HOGENOM" id="CLU_009600_9_2_1"/>
<dbReference type="GeneID" id="19172964"/>
<dbReference type="InterPro" id="IPR020556">
    <property type="entry name" value="Amidase_CS"/>
</dbReference>
<dbReference type="SUPFAM" id="SSF75304">
    <property type="entry name" value="Amidase signature (AS) enzymes"/>
    <property type="match status" value="1"/>
</dbReference>
<comment type="caution">
    <text evidence="8">The sequence shown here is derived from an EMBL/GenBank/DDBJ whole genome shotgun (WGS) entry which is preliminary data.</text>
</comment>
<dbReference type="OrthoDB" id="6428749at2759"/>
<gene>
    <name evidence="8" type="ORF">A1O3_08878</name>
</gene>
<dbReference type="PANTHER" id="PTHR46072">
    <property type="entry name" value="AMIDASE-RELATED-RELATED"/>
    <property type="match status" value="1"/>
</dbReference>
<dbReference type="PANTHER" id="PTHR46072:SF4">
    <property type="entry name" value="AMIDASE C550.07-RELATED"/>
    <property type="match status" value="1"/>
</dbReference>
<dbReference type="STRING" id="1182542.W9XQZ7"/>
<feature type="binding site" evidence="6">
    <location>
        <position position="212"/>
    </location>
    <ligand>
        <name>substrate</name>
    </ligand>
</feature>
<reference evidence="8 9" key="1">
    <citation type="submission" date="2013-03" db="EMBL/GenBank/DDBJ databases">
        <title>The Genome Sequence of Capronia epimyces CBS 606.96.</title>
        <authorList>
            <consortium name="The Broad Institute Genomics Platform"/>
            <person name="Cuomo C."/>
            <person name="de Hoog S."/>
            <person name="Gorbushina A."/>
            <person name="Walker B."/>
            <person name="Young S.K."/>
            <person name="Zeng Q."/>
            <person name="Gargeya S."/>
            <person name="Fitzgerald M."/>
            <person name="Haas B."/>
            <person name="Abouelleil A."/>
            <person name="Allen A.W."/>
            <person name="Alvarado L."/>
            <person name="Arachchi H.M."/>
            <person name="Berlin A.M."/>
            <person name="Chapman S.B."/>
            <person name="Gainer-Dewar J."/>
            <person name="Goldberg J."/>
            <person name="Griggs A."/>
            <person name="Gujja S."/>
            <person name="Hansen M."/>
            <person name="Howarth C."/>
            <person name="Imamovic A."/>
            <person name="Ireland A."/>
            <person name="Larimer J."/>
            <person name="McCowan C."/>
            <person name="Murphy C."/>
            <person name="Pearson M."/>
            <person name="Poon T.W."/>
            <person name="Priest M."/>
            <person name="Roberts A."/>
            <person name="Saif S."/>
            <person name="Shea T."/>
            <person name="Sisk P."/>
            <person name="Sykes S."/>
            <person name="Wortman J."/>
            <person name="Nusbaum C."/>
            <person name="Birren B."/>
        </authorList>
    </citation>
    <scope>NUCLEOTIDE SEQUENCE [LARGE SCALE GENOMIC DNA]</scope>
    <source>
        <strain evidence="8 9">CBS 606.96</strain>
    </source>
</reference>
<dbReference type="eggNOG" id="KOG1212">
    <property type="taxonomic scope" value="Eukaryota"/>
</dbReference>
<dbReference type="Proteomes" id="UP000019478">
    <property type="component" value="Unassembled WGS sequence"/>
</dbReference>
<dbReference type="EMBL" id="AMGY01000008">
    <property type="protein sequence ID" value="EXJ79376.1"/>
    <property type="molecule type" value="Genomic_DNA"/>
</dbReference>
<dbReference type="RefSeq" id="XP_007737164.1">
    <property type="nucleotide sequence ID" value="XM_007738974.1"/>
</dbReference>
<dbReference type="PIRSF" id="PIRSF001221">
    <property type="entry name" value="Amidase_fungi"/>
    <property type="match status" value="1"/>
</dbReference>
<feature type="active site" description="Charge relay system" evidence="5">
    <location>
        <position position="212"/>
    </location>
</feature>
<evidence type="ECO:0000256" key="6">
    <source>
        <dbReference type="PIRSR" id="PIRSR001221-2"/>
    </source>
</evidence>
<evidence type="ECO:0000259" key="7">
    <source>
        <dbReference type="Pfam" id="PF01425"/>
    </source>
</evidence>
<dbReference type="InterPro" id="IPR036928">
    <property type="entry name" value="AS_sf"/>
</dbReference>
<evidence type="ECO:0000256" key="2">
    <source>
        <dbReference type="ARBA" id="ARBA00009199"/>
    </source>
</evidence>
<dbReference type="AlphaFoldDB" id="W9XQZ7"/>
<organism evidence="8 9">
    <name type="scientific">Capronia epimyces CBS 606.96</name>
    <dbReference type="NCBI Taxonomy" id="1182542"/>
    <lineage>
        <taxon>Eukaryota</taxon>
        <taxon>Fungi</taxon>
        <taxon>Dikarya</taxon>
        <taxon>Ascomycota</taxon>
        <taxon>Pezizomycotina</taxon>
        <taxon>Eurotiomycetes</taxon>
        <taxon>Chaetothyriomycetidae</taxon>
        <taxon>Chaetothyriales</taxon>
        <taxon>Herpotrichiellaceae</taxon>
        <taxon>Capronia</taxon>
    </lineage>
</organism>
<protein>
    <recommendedName>
        <fullName evidence="3">amidase</fullName>
        <ecNumber evidence="3">3.5.1.4</ecNumber>
    </recommendedName>
</protein>
<evidence type="ECO:0000256" key="4">
    <source>
        <dbReference type="ARBA" id="ARBA00022801"/>
    </source>
</evidence>
<dbReference type="EC" id="3.5.1.4" evidence="3"/>
<proteinExistence type="inferred from homology"/>
<feature type="binding site" evidence="6">
    <location>
        <position position="185"/>
    </location>
    <ligand>
        <name>substrate</name>
    </ligand>
</feature>
<comment type="catalytic activity">
    <reaction evidence="1">
        <text>a monocarboxylic acid amide + H2O = a monocarboxylate + NH4(+)</text>
        <dbReference type="Rhea" id="RHEA:12020"/>
        <dbReference type="ChEBI" id="CHEBI:15377"/>
        <dbReference type="ChEBI" id="CHEBI:28938"/>
        <dbReference type="ChEBI" id="CHEBI:35757"/>
        <dbReference type="ChEBI" id="CHEBI:83628"/>
        <dbReference type="EC" id="3.5.1.4"/>
    </reaction>
</comment>
<feature type="active site" description="Acyl-ester intermediate" evidence="5">
    <location>
        <position position="236"/>
    </location>
</feature>
<evidence type="ECO:0000256" key="3">
    <source>
        <dbReference type="ARBA" id="ARBA00012922"/>
    </source>
</evidence>
<dbReference type="InterPro" id="IPR023631">
    <property type="entry name" value="Amidase_dom"/>
</dbReference>
<dbReference type="GO" id="GO:0004040">
    <property type="term" value="F:amidase activity"/>
    <property type="evidence" value="ECO:0007669"/>
    <property type="project" value="UniProtKB-EC"/>
</dbReference>
<feature type="domain" description="Amidase" evidence="7">
    <location>
        <begin position="80"/>
        <end position="528"/>
    </location>
</feature>
<feature type="binding site" evidence="6">
    <location>
        <begin position="233"/>
        <end position="236"/>
    </location>
    <ligand>
        <name>substrate</name>
    </ligand>
</feature>
<feature type="active site" description="Charge relay system" evidence="5">
    <location>
        <position position="136"/>
    </location>
</feature>
<dbReference type="PROSITE" id="PS00571">
    <property type="entry name" value="AMIDASES"/>
    <property type="match status" value="1"/>
</dbReference>
<dbReference type="Gene3D" id="3.90.1300.10">
    <property type="entry name" value="Amidase signature (AS) domain"/>
    <property type="match status" value="1"/>
</dbReference>
<evidence type="ECO:0000313" key="9">
    <source>
        <dbReference type="Proteomes" id="UP000019478"/>
    </source>
</evidence>
<name>W9XQZ7_9EURO</name>
<accession>W9XQZ7</accession>
<evidence type="ECO:0000313" key="8">
    <source>
        <dbReference type="EMBL" id="EXJ79376.1"/>
    </source>
</evidence>